<accession>A0A239NSF5</accession>
<feature type="domain" description="Aldehyde dehydrogenase" evidence="5">
    <location>
        <begin position="30"/>
        <end position="486"/>
    </location>
</feature>
<dbReference type="RefSeq" id="WP_089212448.1">
    <property type="nucleotide sequence ID" value="NZ_FZOD01000066.1"/>
</dbReference>
<comment type="similarity">
    <text evidence="1 4">Belongs to the aldehyde dehydrogenase family.</text>
</comment>
<keyword evidence="2 4" id="KW-0560">Oxidoreductase</keyword>
<dbReference type="OrthoDB" id="6882680at2"/>
<dbReference type="GO" id="GO:0016620">
    <property type="term" value="F:oxidoreductase activity, acting on the aldehyde or oxo group of donors, NAD or NADP as acceptor"/>
    <property type="evidence" value="ECO:0007669"/>
    <property type="project" value="InterPro"/>
</dbReference>
<dbReference type="InterPro" id="IPR016162">
    <property type="entry name" value="Ald_DH_N"/>
</dbReference>
<keyword evidence="7" id="KW-1185">Reference proteome</keyword>
<evidence type="ECO:0000256" key="4">
    <source>
        <dbReference type="RuleBase" id="RU003345"/>
    </source>
</evidence>
<dbReference type="AlphaFoldDB" id="A0A239NSF5"/>
<proteinExistence type="inferred from homology"/>
<evidence type="ECO:0000256" key="3">
    <source>
        <dbReference type="PROSITE-ProRule" id="PRU10007"/>
    </source>
</evidence>
<dbReference type="InterPro" id="IPR016163">
    <property type="entry name" value="Ald_DH_C"/>
</dbReference>
<sequence>MMRPPDATAVVDREWFMIIDNQPVGAVDGGRLEVVNPATGQVVTTIPAATEADVDAAVAAAKNAFDGWRRTPAVVRARLLNEIADAVETHGEELARIDSIDNGTPISMLRNDIRLATTQLRYFAGLALELRGQSIPPPAGGLNYTVHEPFGVVGRIVPFNHPMMFAATKIAAPLVAGNTVVLKPSEHTSLSALRIGELCAEILPPGVVNVVTGLGATVGARLTTHPDVTRIAFTGSVQTGLGIQRQAATDRVKTVTLELGGKNPLLVFPDADLDAAVAGAIRGMNFTWQGQSCGSTSRVYVHRSLWHEFLDRLKVGVEKLQIGDPQNDETDVGAIVCRSQYDRVVRFIEAGTADPRARLIAGGDVEGPDAGLFVRPTVFAFDEGDCDSPLLNEEIFGPVLSVLPFEEYDEVIARANRLPLGLTASVWTTDLSTAMRATRDLEAGYVWVNTSSIHIPGAPFGGFKNSGVGREEGVEELYSYTQQKNVYIQFELGGGSH</sequence>
<dbReference type="FunFam" id="3.40.605.10:FF:000007">
    <property type="entry name" value="NAD/NADP-dependent betaine aldehyde dehydrogenase"/>
    <property type="match status" value="1"/>
</dbReference>
<gene>
    <name evidence="6" type="ORF">SAMN05216276_106643</name>
</gene>
<dbReference type="InterPro" id="IPR029510">
    <property type="entry name" value="Ald_DH_CS_GLU"/>
</dbReference>
<dbReference type="InterPro" id="IPR015590">
    <property type="entry name" value="Aldehyde_DH_dom"/>
</dbReference>
<name>A0A239NSF5_9ACTN</name>
<dbReference type="PROSITE" id="PS00687">
    <property type="entry name" value="ALDEHYDE_DEHYDR_GLU"/>
    <property type="match status" value="1"/>
</dbReference>
<evidence type="ECO:0000256" key="2">
    <source>
        <dbReference type="ARBA" id="ARBA00023002"/>
    </source>
</evidence>
<dbReference type="SUPFAM" id="SSF53720">
    <property type="entry name" value="ALDH-like"/>
    <property type="match status" value="1"/>
</dbReference>
<dbReference type="Proteomes" id="UP000198282">
    <property type="component" value="Unassembled WGS sequence"/>
</dbReference>
<dbReference type="Gene3D" id="3.40.605.10">
    <property type="entry name" value="Aldehyde Dehydrogenase, Chain A, domain 1"/>
    <property type="match status" value="1"/>
</dbReference>
<feature type="active site" evidence="3">
    <location>
        <position position="258"/>
    </location>
</feature>
<protein>
    <submittedName>
        <fullName evidence="6">Acyl-CoA reductase</fullName>
    </submittedName>
</protein>
<dbReference type="Pfam" id="PF00171">
    <property type="entry name" value="Aldedh"/>
    <property type="match status" value="1"/>
</dbReference>
<reference evidence="6 7" key="1">
    <citation type="submission" date="2017-06" db="EMBL/GenBank/DDBJ databases">
        <authorList>
            <person name="Kim H.J."/>
            <person name="Triplett B.A."/>
        </authorList>
    </citation>
    <scope>NUCLEOTIDE SEQUENCE [LARGE SCALE GENOMIC DNA]</scope>
    <source>
        <strain evidence="6 7">CGMCC 4.2132</strain>
    </source>
</reference>
<dbReference type="EMBL" id="FZOD01000066">
    <property type="protein sequence ID" value="SNT57373.1"/>
    <property type="molecule type" value="Genomic_DNA"/>
</dbReference>
<dbReference type="PANTHER" id="PTHR11699">
    <property type="entry name" value="ALDEHYDE DEHYDROGENASE-RELATED"/>
    <property type="match status" value="1"/>
</dbReference>
<organism evidence="6 7">
    <name type="scientific">Streptosporangium subroseum</name>
    <dbReference type="NCBI Taxonomy" id="106412"/>
    <lineage>
        <taxon>Bacteria</taxon>
        <taxon>Bacillati</taxon>
        <taxon>Actinomycetota</taxon>
        <taxon>Actinomycetes</taxon>
        <taxon>Streptosporangiales</taxon>
        <taxon>Streptosporangiaceae</taxon>
        <taxon>Streptosporangium</taxon>
    </lineage>
</organism>
<dbReference type="InterPro" id="IPR016161">
    <property type="entry name" value="Ald_DH/histidinol_DH"/>
</dbReference>
<evidence type="ECO:0000313" key="7">
    <source>
        <dbReference type="Proteomes" id="UP000198282"/>
    </source>
</evidence>
<dbReference type="Gene3D" id="3.40.309.10">
    <property type="entry name" value="Aldehyde Dehydrogenase, Chain A, domain 2"/>
    <property type="match status" value="1"/>
</dbReference>
<evidence type="ECO:0000313" key="6">
    <source>
        <dbReference type="EMBL" id="SNT57373.1"/>
    </source>
</evidence>
<evidence type="ECO:0000259" key="5">
    <source>
        <dbReference type="Pfam" id="PF00171"/>
    </source>
</evidence>
<evidence type="ECO:0000256" key="1">
    <source>
        <dbReference type="ARBA" id="ARBA00009986"/>
    </source>
</evidence>